<proteinExistence type="predicted"/>
<evidence type="ECO:0000313" key="3">
    <source>
        <dbReference type="Proteomes" id="UP001153678"/>
    </source>
</evidence>
<keyword evidence="3" id="KW-1185">Reference proteome</keyword>
<organism evidence="2 3">
    <name type="scientific">Funneliformis geosporum</name>
    <dbReference type="NCBI Taxonomy" id="1117311"/>
    <lineage>
        <taxon>Eukaryota</taxon>
        <taxon>Fungi</taxon>
        <taxon>Fungi incertae sedis</taxon>
        <taxon>Mucoromycota</taxon>
        <taxon>Glomeromycotina</taxon>
        <taxon>Glomeromycetes</taxon>
        <taxon>Glomerales</taxon>
        <taxon>Glomeraceae</taxon>
        <taxon>Funneliformis</taxon>
    </lineage>
</organism>
<name>A0A9W4X2D3_9GLOM</name>
<sequence length="152" mass="16711">AAGPSQIIVPANVNNGSNIQAAELHQNFPSFLLPSTATGSYNLTVSDMSDNYRSNIQASSSMSDYQKNQGFGATTEPYNNESSQTGKSCEEAQLKNKNKKIPCKWKDEPTVMLLKYLKKYKVPPLCYAKITTTIILRNSAQIGGKILNRIMS</sequence>
<reference evidence="2" key="1">
    <citation type="submission" date="2022-08" db="EMBL/GenBank/DDBJ databases">
        <authorList>
            <person name="Kallberg Y."/>
            <person name="Tangrot J."/>
            <person name="Rosling A."/>
        </authorList>
    </citation>
    <scope>NUCLEOTIDE SEQUENCE</scope>
    <source>
        <strain evidence="2">Wild A</strain>
    </source>
</reference>
<dbReference type="AlphaFoldDB" id="A0A9W4X2D3"/>
<accession>A0A9W4X2D3</accession>
<dbReference type="Proteomes" id="UP001153678">
    <property type="component" value="Unassembled WGS sequence"/>
</dbReference>
<protein>
    <submittedName>
        <fullName evidence="2">18799_t:CDS:1</fullName>
    </submittedName>
</protein>
<feature type="region of interest" description="Disordered" evidence="1">
    <location>
        <begin position="59"/>
        <end position="90"/>
    </location>
</feature>
<gene>
    <name evidence="2" type="ORF">FWILDA_LOCUS14436</name>
</gene>
<feature type="non-terminal residue" evidence="2">
    <location>
        <position position="152"/>
    </location>
</feature>
<comment type="caution">
    <text evidence="2">The sequence shown here is derived from an EMBL/GenBank/DDBJ whole genome shotgun (WGS) entry which is preliminary data.</text>
</comment>
<dbReference type="EMBL" id="CAMKVN010006331">
    <property type="protein sequence ID" value="CAI2190159.1"/>
    <property type="molecule type" value="Genomic_DNA"/>
</dbReference>
<evidence type="ECO:0000256" key="1">
    <source>
        <dbReference type="SAM" id="MobiDB-lite"/>
    </source>
</evidence>
<evidence type="ECO:0000313" key="2">
    <source>
        <dbReference type="EMBL" id="CAI2190159.1"/>
    </source>
</evidence>
<feature type="compositionally biased region" description="Polar residues" evidence="1">
    <location>
        <begin position="59"/>
        <end position="87"/>
    </location>
</feature>